<dbReference type="EMBL" id="SCFR01000024">
    <property type="protein sequence ID" value="TFF65138.1"/>
    <property type="molecule type" value="Genomic_DNA"/>
</dbReference>
<dbReference type="PANTHER" id="PTHR30283">
    <property type="entry name" value="PEROXIDE STRESS RESPONSE PROTEIN YAAA"/>
    <property type="match status" value="1"/>
</dbReference>
<comment type="similarity">
    <text evidence="1">Belongs to the UPF0246 family.</text>
</comment>
<dbReference type="HAMAP" id="MF_00652">
    <property type="entry name" value="UPF0246"/>
    <property type="match status" value="1"/>
</dbReference>
<name>A0A4R9C0B8_9FIRM</name>
<organism evidence="2 3">
    <name type="scientific">Helcococcus ovis</name>
    <dbReference type="NCBI Taxonomy" id="72026"/>
    <lineage>
        <taxon>Bacteria</taxon>
        <taxon>Bacillati</taxon>
        <taxon>Bacillota</taxon>
        <taxon>Tissierellia</taxon>
        <taxon>Tissierellales</taxon>
        <taxon>Peptoniphilaceae</taxon>
        <taxon>Helcococcus</taxon>
    </lineage>
</organism>
<dbReference type="InterPro" id="IPR005583">
    <property type="entry name" value="YaaA"/>
</dbReference>
<dbReference type="AlphaFoldDB" id="A0A4R9C0B8"/>
<sequence length="237" mass="27716">MKIIFSPTKDMKLDNPINTDWILTEETHKIINELQKLSDEELKKKLKINDSILETVKGYISSFSKNITYLALFMYNGLSYKIMNPSSFNDEQLKYLNENLLILSALYGPISPNTLIKPYRLDFLSKIKIDNTTLKSFWKPLYNLEIPNGETVLNLASNEFSDLFDKSNYNWIDFEFYENKNGKLKTHSTTSKKGRGWMVSYLAKNNIKSTEKLKKIKDELSYSEELSEENRLVFIKE</sequence>
<proteinExistence type="inferred from homology"/>
<evidence type="ECO:0000256" key="1">
    <source>
        <dbReference type="HAMAP-Rule" id="MF_00652"/>
    </source>
</evidence>
<dbReference type="Proteomes" id="UP000297454">
    <property type="component" value="Unassembled WGS sequence"/>
</dbReference>
<dbReference type="PANTHER" id="PTHR30283:SF4">
    <property type="entry name" value="PEROXIDE STRESS RESISTANCE PROTEIN YAAA"/>
    <property type="match status" value="1"/>
</dbReference>
<dbReference type="Pfam" id="PF03883">
    <property type="entry name" value="H2O2_YaaD"/>
    <property type="match status" value="1"/>
</dbReference>
<dbReference type="GO" id="GO:0033194">
    <property type="term" value="P:response to hydroperoxide"/>
    <property type="evidence" value="ECO:0007669"/>
    <property type="project" value="TreeGrafter"/>
</dbReference>
<gene>
    <name evidence="2" type="primary">yaaA</name>
    <name evidence="2" type="ORF">EQF91_06550</name>
</gene>
<dbReference type="GO" id="GO:0005829">
    <property type="term" value="C:cytosol"/>
    <property type="evidence" value="ECO:0007669"/>
    <property type="project" value="TreeGrafter"/>
</dbReference>
<reference evidence="2 3" key="1">
    <citation type="submission" date="2019-01" db="EMBL/GenBank/DDBJ databases">
        <title>Draft Genome Sequences of Helcococcus ovis Strains Isolated from the Uterus and Vagina of Dairy Cows with Metritis.</title>
        <authorList>
            <person name="Cunha F."/>
            <person name="Jeon S.J."/>
            <person name="Kutzer P."/>
            <person name="Galvao K.N."/>
        </authorList>
    </citation>
    <scope>NUCLEOTIDE SEQUENCE [LARGE SCALE GENOMIC DNA]</scope>
    <source>
        <strain evidence="2 3">KG-37</strain>
    </source>
</reference>
<protein>
    <recommendedName>
        <fullName evidence="1">UPF0246 protein EQF91_06550</fullName>
    </recommendedName>
</protein>
<evidence type="ECO:0000313" key="2">
    <source>
        <dbReference type="EMBL" id="TFF65138.1"/>
    </source>
</evidence>
<dbReference type="NCBIfam" id="NF002543">
    <property type="entry name" value="PRK02101.1-4"/>
    <property type="match status" value="1"/>
</dbReference>
<comment type="caution">
    <text evidence="2">The sequence shown here is derived from an EMBL/GenBank/DDBJ whole genome shotgun (WGS) entry which is preliminary data.</text>
</comment>
<keyword evidence="3" id="KW-1185">Reference proteome</keyword>
<accession>A0A4R9C0B8</accession>
<dbReference type="RefSeq" id="WP_134743822.1">
    <property type="nucleotide sequence ID" value="NZ_JBFNFK010000002.1"/>
</dbReference>
<evidence type="ECO:0000313" key="3">
    <source>
        <dbReference type="Proteomes" id="UP000297454"/>
    </source>
</evidence>